<evidence type="ECO:0000313" key="2">
    <source>
        <dbReference type="EMBL" id="GGI18728.1"/>
    </source>
</evidence>
<sequence>MKRSELRHKIQNISLGFIAGYVDTLGFVALFGLFTAHVTGNFVLIGAEMANPQGGPLLLKILAFPAFLFGIVFARLLVAGLQAKGRHALVYLYITELFLLTAFMALGTLATPIGHEPTLYAGLAGIVGAMAMGTHSGYGRLLLSHLVPTVMMTGNVTQLVIDAVDVVRGAADENVKRRCVKVLWPVLSFSLGAVGAAFAYHWFGFLALLLPISMMFHLMYIERGAMHKNQHHNEYKRKIAKQQQAQAKAVTQ</sequence>
<feature type="transmembrane region" description="Helical" evidence="1">
    <location>
        <begin position="182"/>
        <end position="199"/>
    </location>
</feature>
<keyword evidence="3" id="KW-1185">Reference proteome</keyword>
<feature type="transmembrane region" description="Helical" evidence="1">
    <location>
        <begin position="57"/>
        <end position="78"/>
    </location>
</feature>
<dbReference type="PANTHER" id="PTHR37314:SF5">
    <property type="entry name" value="SLR0142 PROTEIN"/>
    <property type="match status" value="1"/>
</dbReference>
<reference evidence="3" key="1">
    <citation type="journal article" date="2019" name="Int. J. Syst. Evol. Microbiol.">
        <title>The Global Catalogue of Microorganisms (GCM) 10K type strain sequencing project: providing services to taxonomists for standard genome sequencing and annotation.</title>
        <authorList>
            <consortium name="The Broad Institute Genomics Platform"/>
            <consortium name="The Broad Institute Genome Sequencing Center for Infectious Disease"/>
            <person name="Wu L."/>
            <person name="Ma J."/>
        </authorList>
    </citation>
    <scope>NUCLEOTIDE SEQUENCE [LARGE SCALE GENOMIC DNA]</scope>
    <source>
        <strain evidence="3">CCM 2767</strain>
    </source>
</reference>
<comment type="caution">
    <text evidence="2">The sequence shown here is derived from an EMBL/GenBank/DDBJ whole genome shotgun (WGS) entry which is preliminary data.</text>
</comment>
<accession>A0A8J3AQW4</accession>
<dbReference type="RefSeq" id="WP_188380669.1">
    <property type="nucleotide sequence ID" value="NZ_BMDI01000001.1"/>
</dbReference>
<dbReference type="InterPro" id="IPR010699">
    <property type="entry name" value="DUF1275"/>
</dbReference>
<evidence type="ECO:0000256" key="1">
    <source>
        <dbReference type="SAM" id="Phobius"/>
    </source>
</evidence>
<feature type="transmembrane region" description="Helical" evidence="1">
    <location>
        <begin position="119"/>
        <end position="143"/>
    </location>
</feature>
<proteinExistence type="predicted"/>
<keyword evidence="1" id="KW-1133">Transmembrane helix</keyword>
<organism evidence="2 3">
    <name type="scientific">Oxalicibacterium faecigallinarum</name>
    <dbReference type="NCBI Taxonomy" id="573741"/>
    <lineage>
        <taxon>Bacteria</taxon>
        <taxon>Pseudomonadati</taxon>
        <taxon>Pseudomonadota</taxon>
        <taxon>Betaproteobacteria</taxon>
        <taxon>Burkholderiales</taxon>
        <taxon>Oxalobacteraceae</taxon>
        <taxon>Oxalicibacterium</taxon>
    </lineage>
</organism>
<feature type="transmembrane region" description="Helical" evidence="1">
    <location>
        <begin position="90"/>
        <end position="113"/>
    </location>
</feature>
<protein>
    <submittedName>
        <fullName evidence="2">DUF1275 family protein</fullName>
    </submittedName>
</protein>
<dbReference type="AlphaFoldDB" id="A0A8J3AQW4"/>
<dbReference type="Pfam" id="PF06912">
    <property type="entry name" value="DUF1275"/>
    <property type="match status" value="1"/>
</dbReference>
<gene>
    <name evidence="2" type="ORF">GCM10008066_15530</name>
</gene>
<dbReference type="PANTHER" id="PTHR37314">
    <property type="entry name" value="SLR0142 PROTEIN"/>
    <property type="match status" value="1"/>
</dbReference>
<dbReference type="EMBL" id="BMDI01000001">
    <property type="protein sequence ID" value="GGI18728.1"/>
    <property type="molecule type" value="Genomic_DNA"/>
</dbReference>
<feature type="transmembrane region" description="Helical" evidence="1">
    <location>
        <begin position="12"/>
        <end position="37"/>
    </location>
</feature>
<dbReference type="Proteomes" id="UP000642180">
    <property type="component" value="Unassembled WGS sequence"/>
</dbReference>
<evidence type="ECO:0000313" key="3">
    <source>
        <dbReference type="Proteomes" id="UP000642180"/>
    </source>
</evidence>
<name>A0A8J3AQW4_9BURK</name>
<keyword evidence="1" id="KW-0472">Membrane</keyword>
<keyword evidence="1" id="KW-0812">Transmembrane</keyword>